<dbReference type="Pfam" id="PF13482">
    <property type="entry name" value="RNase_H_2"/>
    <property type="match status" value="1"/>
</dbReference>
<name>A0A1F7I0D7_9BACT</name>
<comment type="caution">
    <text evidence="2">The sequence shown here is derived from an EMBL/GenBank/DDBJ whole genome shotgun (WGS) entry which is preliminary data.</text>
</comment>
<organism evidence="2 3">
    <name type="scientific">Candidatus Roizmanbacteria bacterium RIFCSPHIGHO2_12_FULL_41_11</name>
    <dbReference type="NCBI Taxonomy" id="1802052"/>
    <lineage>
        <taxon>Bacteria</taxon>
        <taxon>Candidatus Roizmaniibacteriota</taxon>
    </lineage>
</organism>
<dbReference type="EMBL" id="MGAC01000052">
    <property type="protein sequence ID" value="OGK36826.1"/>
    <property type="molecule type" value="Genomic_DNA"/>
</dbReference>
<evidence type="ECO:0000313" key="3">
    <source>
        <dbReference type="Proteomes" id="UP000176803"/>
    </source>
</evidence>
<accession>A0A1F7I0D7</accession>
<sequence>MKKFPVVLDLETKFTFRQFDDPKKLGISVAAIYDYKDNQNKIFTEDELHKLYPYLENASYVVGYNIRSFDIAVLQGYYPGDTTNFSLFDILEDIREKVGRRLALNDVIKATLGKKKTGHGLMAIEYFKEGRFDELKKYCLDDVLLTKELFDFGAQSGQIYYLNELGKTAIPVEWKKYFDTAGNGHDMPLTLPF</sequence>
<protein>
    <recommendedName>
        <fullName evidence="1">YprB ribonuclease H-like domain-containing protein</fullName>
    </recommendedName>
</protein>
<gene>
    <name evidence="2" type="ORF">A3F03_01220</name>
</gene>
<dbReference type="InterPro" id="IPR036397">
    <property type="entry name" value="RNaseH_sf"/>
</dbReference>
<dbReference type="InterPro" id="IPR038720">
    <property type="entry name" value="YprB_RNase_H-like_dom"/>
</dbReference>
<reference evidence="2 3" key="1">
    <citation type="journal article" date="2016" name="Nat. Commun.">
        <title>Thousands of microbial genomes shed light on interconnected biogeochemical processes in an aquifer system.</title>
        <authorList>
            <person name="Anantharaman K."/>
            <person name="Brown C.T."/>
            <person name="Hug L.A."/>
            <person name="Sharon I."/>
            <person name="Castelle C.J."/>
            <person name="Probst A.J."/>
            <person name="Thomas B.C."/>
            <person name="Singh A."/>
            <person name="Wilkins M.J."/>
            <person name="Karaoz U."/>
            <person name="Brodie E.L."/>
            <person name="Williams K.H."/>
            <person name="Hubbard S.S."/>
            <person name="Banfield J.F."/>
        </authorList>
    </citation>
    <scope>NUCLEOTIDE SEQUENCE [LARGE SCALE GENOMIC DNA]</scope>
</reference>
<dbReference type="Proteomes" id="UP000176803">
    <property type="component" value="Unassembled WGS sequence"/>
</dbReference>
<feature type="domain" description="YprB ribonuclease H-like" evidence="1">
    <location>
        <begin position="20"/>
        <end position="150"/>
    </location>
</feature>
<dbReference type="Gene3D" id="3.30.420.10">
    <property type="entry name" value="Ribonuclease H-like superfamily/Ribonuclease H"/>
    <property type="match status" value="1"/>
</dbReference>
<proteinExistence type="predicted"/>
<evidence type="ECO:0000259" key="1">
    <source>
        <dbReference type="Pfam" id="PF13482"/>
    </source>
</evidence>
<dbReference type="InterPro" id="IPR012337">
    <property type="entry name" value="RNaseH-like_sf"/>
</dbReference>
<dbReference type="AlphaFoldDB" id="A0A1F7I0D7"/>
<evidence type="ECO:0000313" key="2">
    <source>
        <dbReference type="EMBL" id="OGK36826.1"/>
    </source>
</evidence>
<dbReference type="GO" id="GO:0003676">
    <property type="term" value="F:nucleic acid binding"/>
    <property type="evidence" value="ECO:0007669"/>
    <property type="project" value="InterPro"/>
</dbReference>
<dbReference type="SUPFAM" id="SSF53098">
    <property type="entry name" value="Ribonuclease H-like"/>
    <property type="match status" value="1"/>
</dbReference>